<gene>
    <name evidence="4" type="ORF">LARSCL_LOCUS1999</name>
</gene>
<dbReference type="AlphaFoldDB" id="A0AAV1YZB5"/>
<dbReference type="SUPFAM" id="SSF63707">
    <property type="entry name" value="Ganglioside M2 (gm2) activator"/>
    <property type="match status" value="1"/>
</dbReference>
<keyword evidence="2" id="KW-0812">Transmembrane</keyword>
<feature type="domain" description="MD-2-related lipid-recognition" evidence="3">
    <location>
        <begin position="56"/>
        <end position="195"/>
    </location>
</feature>
<dbReference type="Gene3D" id="2.70.220.10">
    <property type="entry name" value="Ganglioside GM2 activator"/>
    <property type="match status" value="1"/>
</dbReference>
<feature type="transmembrane region" description="Helical" evidence="2">
    <location>
        <begin position="36"/>
        <end position="54"/>
    </location>
</feature>
<dbReference type="EMBL" id="CAXIEN010000013">
    <property type="protein sequence ID" value="CAL1264374.1"/>
    <property type="molecule type" value="Genomic_DNA"/>
</dbReference>
<dbReference type="GO" id="GO:0006689">
    <property type="term" value="P:ganglioside catabolic process"/>
    <property type="evidence" value="ECO:0007669"/>
    <property type="project" value="InterPro"/>
</dbReference>
<name>A0AAV1YZB5_9ARAC</name>
<proteinExistence type="predicted"/>
<dbReference type="InterPro" id="IPR036846">
    <property type="entry name" value="GM2-AP_sf"/>
</dbReference>
<evidence type="ECO:0000313" key="5">
    <source>
        <dbReference type="Proteomes" id="UP001497382"/>
    </source>
</evidence>
<keyword evidence="2" id="KW-1133">Transmembrane helix</keyword>
<protein>
    <recommendedName>
        <fullName evidence="3">MD-2-related lipid-recognition domain-containing protein</fullName>
    </recommendedName>
</protein>
<dbReference type="SMART" id="SM00737">
    <property type="entry name" value="ML"/>
    <property type="match status" value="1"/>
</dbReference>
<feature type="non-terminal residue" evidence="4">
    <location>
        <position position="1"/>
    </location>
</feature>
<organism evidence="4 5">
    <name type="scientific">Larinioides sclopetarius</name>
    <dbReference type="NCBI Taxonomy" id="280406"/>
    <lineage>
        <taxon>Eukaryota</taxon>
        <taxon>Metazoa</taxon>
        <taxon>Ecdysozoa</taxon>
        <taxon>Arthropoda</taxon>
        <taxon>Chelicerata</taxon>
        <taxon>Arachnida</taxon>
        <taxon>Araneae</taxon>
        <taxon>Araneomorphae</taxon>
        <taxon>Entelegynae</taxon>
        <taxon>Araneoidea</taxon>
        <taxon>Araneidae</taxon>
        <taxon>Larinioides</taxon>
    </lineage>
</organism>
<comment type="caution">
    <text evidence="4">The sequence shown here is derived from an EMBL/GenBank/DDBJ whole genome shotgun (WGS) entry which is preliminary data.</text>
</comment>
<evidence type="ECO:0000259" key="3">
    <source>
        <dbReference type="SMART" id="SM00737"/>
    </source>
</evidence>
<dbReference type="GO" id="GO:0009898">
    <property type="term" value="C:cytoplasmic side of plasma membrane"/>
    <property type="evidence" value="ECO:0007669"/>
    <property type="project" value="TreeGrafter"/>
</dbReference>
<evidence type="ECO:0000256" key="1">
    <source>
        <dbReference type="ARBA" id="ARBA00022729"/>
    </source>
</evidence>
<dbReference type="InterPro" id="IPR028996">
    <property type="entry name" value="GM2-AP"/>
</dbReference>
<dbReference type="PANTHER" id="PTHR17357">
    <property type="entry name" value="GM2 GANGLIOSIDE ACTIVATOR PROTEIN"/>
    <property type="match status" value="1"/>
</dbReference>
<dbReference type="GO" id="GO:0008047">
    <property type="term" value="F:enzyme activator activity"/>
    <property type="evidence" value="ECO:0007669"/>
    <property type="project" value="InterPro"/>
</dbReference>
<keyword evidence="1" id="KW-0732">Signal</keyword>
<keyword evidence="5" id="KW-1185">Reference proteome</keyword>
<dbReference type="PANTHER" id="PTHR17357:SF0">
    <property type="entry name" value="GANGLIOSIDE GM2 ACTIVATOR"/>
    <property type="match status" value="1"/>
</dbReference>
<dbReference type="Proteomes" id="UP001497382">
    <property type="component" value="Unassembled WGS sequence"/>
</dbReference>
<reference evidence="4 5" key="1">
    <citation type="submission" date="2024-04" db="EMBL/GenBank/DDBJ databases">
        <authorList>
            <person name="Rising A."/>
            <person name="Reimegard J."/>
            <person name="Sonavane S."/>
            <person name="Akerstrom W."/>
            <person name="Nylinder S."/>
            <person name="Hedman E."/>
            <person name="Kallberg Y."/>
        </authorList>
    </citation>
    <scope>NUCLEOTIDE SEQUENCE [LARGE SCALE GENOMIC DNA]</scope>
</reference>
<evidence type="ECO:0000256" key="2">
    <source>
        <dbReference type="SAM" id="Phobius"/>
    </source>
</evidence>
<dbReference type="GO" id="GO:0005319">
    <property type="term" value="F:lipid transporter activity"/>
    <property type="evidence" value="ECO:0007669"/>
    <property type="project" value="TreeGrafter"/>
</dbReference>
<keyword evidence="2" id="KW-0472">Membrane</keyword>
<dbReference type="InterPro" id="IPR003172">
    <property type="entry name" value="ML_dom"/>
</dbReference>
<evidence type="ECO:0000313" key="4">
    <source>
        <dbReference type="EMBL" id="CAL1264374.1"/>
    </source>
</evidence>
<sequence>INSLIRCKHIIKGIYKPQSIPQATVINIYSIKMKTLFFIIGCLHLMVCSIVQAIDWDKCGSGKQILQLWKLGISPDPISFSRNAKVSVQADLYEDIPYGARVQINVWKVTMGFVYIPAPCFLPTGCNVDLCSFLEYYSGESVCPVTAGLYESNDTKFDIPDMNSFAKWFASGRFWIELKMVGPNSEQLSCWSFKGEARALFSQWNPDIISMYLKNETSV</sequence>
<dbReference type="Pfam" id="PF02221">
    <property type="entry name" value="E1_DerP2_DerF2"/>
    <property type="match status" value="1"/>
</dbReference>
<accession>A0AAV1YZB5</accession>